<dbReference type="Gene3D" id="3.40.1810.10">
    <property type="entry name" value="Transcription factor, MADS-box"/>
    <property type="match status" value="1"/>
</dbReference>
<dbReference type="OrthoDB" id="674517at2759"/>
<protein>
    <recommendedName>
        <fullName evidence="8">MADS-box domain-containing protein</fullName>
    </recommendedName>
</protein>
<dbReference type="STRING" id="1504633.A0A2T7CCB3"/>
<evidence type="ECO:0000256" key="5">
    <source>
        <dbReference type="ARBA" id="ARBA00023242"/>
    </source>
</evidence>
<keyword evidence="4" id="KW-0804">Transcription</keyword>
<dbReference type="Gramene" id="PUZ40972">
    <property type="protein sequence ID" value="PUZ40972"/>
    <property type="gene ID" value="GQ55_9G465700"/>
</dbReference>
<dbReference type="EMBL" id="CM009757">
    <property type="protein sequence ID" value="PUZ40972.1"/>
    <property type="molecule type" value="Genomic_DNA"/>
</dbReference>
<dbReference type="Proteomes" id="UP000244336">
    <property type="component" value="Chromosome 9"/>
</dbReference>
<proteinExistence type="predicted"/>
<dbReference type="InterPro" id="IPR002100">
    <property type="entry name" value="TF_MADSbox"/>
</dbReference>
<evidence type="ECO:0000256" key="2">
    <source>
        <dbReference type="ARBA" id="ARBA00023015"/>
    </source>
</evidence>
<dbReference type="AlphaFoldDB" id="A0A2T7CCB3"/>
<reference evidence="9 10" key="1">
    <citation type="submission" date="2018-04" db="EMBL/GenBank/DDBJ databases">
        <title>WGS assembly of Panicum hallii var. hallii HAL2.</title>
        <authorList>
            <person name="Lovell J."/>
            <person name="Jenkins J."/>
            <person name="Lowry D."/>
            <person name="Mamidi S."/>
            <person name="Sreedasyam A."/>
            <person name="Weng X."/>
            <person name="Barry K."/>
            <person name="Bonette J."/>
            <person name="Campitelli B."/>
            <person name="Daum C."/>
            <person name="Gordon S."/>
            <person name="Gould B."/>
            <person name="Lipzen A."/>
            <person name="MacQueen A."/>
            <person name="Palacio-Mejia J."/>
            <person name="Plott C."/>
            <person name="Shakirov E."/>
            <person name="Shu S."/>
            <person name="Yoshinaga Y."/>
            <person name="Zane M."/>
            <person name="Rokhsar D."/>
            <person name="Grimwood J."/>
            <person name="Schmutz J."/>
            <person name="Juenger T."/>
        </authorList>
    </citation>
    <scope>NUCLEOTIDE SEQUENCE [LARGE SCALE GENOMIC DNA]</scope>
    <source>
        <strain evidence="10">cv. HAL2</strain>
    </source>
</reference>
<dbReference type="FunFam" id="3.40.1810.10:FF:000006">
    <property type="entry name" value="Agamous-like MADS-box protein AGL62"/>
    <property type="match status" value="1"/>
</dbReference>
<sequence length="237" mass="25921">MGRQKIEMKRIEGEEARHVCFSKRRQSMFKKACELSILCSAMVAIVVFSPGGRPFSFGSPSFKAVFNRFLALTVPATSGESCDSSNGETNTTHESLECSELEQSIEGEKKRKKMLKEAVECDTDGRVMDLLNTKVYTSGLDELQEFHKKLAAIQGIVKEKIKQVLQEESHPTKPFPPAFMDLASKYLLDRLIATPIPSMAPNSNHGVAGGLDVNASSASSVYAVGTPPNYPSNQLDG</sequence>
<feature type="compositionally biased region" description="Polar residues" evidence="6">
    <location>
        <begin position="78"/>
        <end position="93"/>
    </location>
</feature>
<gene>
    <name evidence="9" type="ORF">GQ55_9G465700</name>
</gene>
<evidence type="ECO:0000313" key="10">
    <source>
        <dbReference type="Proteomes" id="UP000244336"/>
    </source>
</evidence>
<dbReference type="CDD" id="cd00265">
    <property type="entry name" value="MADS_MEF2_like"/>
    <property type="match status" value="1"/>
</dbReference>
<dbReference type="PANTHER" id="PTHR11945:SF629">
    <property type="entry name" value="OS02G0164450 PROTEIN"/>
    <property type="match status" value="1"/>
</dbReference>
<evidence type="ECO:0000256" key="3">
    <source>
        <dbReference type="ARBA" id="ARBA00023125"/>
    </source>
</evidence>
<dbReference type="PANTHER" id="PTHR11945">
    <property type="entry name" value="MADS BOX PROTEIN"/>
    <property type="match status" value="1"/>
</dbReference>
<organism evidence="9 10">
    <name type="scientific">Panicum hallii var. hallii</name>
    <dbReference type="NCBI Taxonomy" id="1504633"/>
    <lineage>
        <taxon>Eukaryota</taxon>
        <taxon>Viridiplantae</taxon>
        <taxon>Streptophyta</taxon>
        <taxon>Embryophyta</taxon>
        <taxon>Tracheophyta</taxon>
        <taxon>Spermatophyta</taxon>
        <taxon>Magnoliopsida</taxon>
        <taxon>Liliopsida</taxon>
        <taxon>Poales</taxon>
        <taxon>Poaceae</taxon>
        <taxon>PACMAD clade</taxon>
        <taxon>Panicoideae</taxon>
        <taxon>Panicodae</taxon>
        <taxon>Paniceae</taxon>
        <taxon>Panicinae</taxon>
        <taxon>Panicum</taxon>
        <taxon>Panicum sect. Panicum</taxon>
    </lineage>
</organism>
<dbReference type="Pfam" id="PF00319">
    <property type="entry name" value="SRF-TF"/>
    <property type="match status" value="1"/>
</dbReference>
<keyword evidence="10" id="KW-1185">Reference proteome</keyword>
<keyword evidence="5" id="KW-0539">Nucleus</keyword>
<keyword evidence="7" id="KW-1133">Transmembrane helix</keyword>
<evidence type="ECO:0000256" key="6">
    <source>
        <dbReference type="SAM" id="MobiDB-lite"/>
    </source>
</evidence>
<comment type="subcellular location">
    <subcellularLocation>
        <location evidence="1">Nucleus</location>
    </subcellularLocation>
</comment>
<evidence type="ECO:0000256" key="1">
    <source>
        <dbReference type="ARBA" id="ARBA00004123"/>
    </source>
</evidence>
<dbReference type="InterPro" id="IPR036879">
    <property type="entry name" value="TF_MADSbox_sf"/>
</dbReference>
<dbReference type="GO" id="GO:0000978">
    <property type="term" value="F:RNA polymerase II cis-regulatory region sequence-specific DNA binding"/>
    <property type="evidence" value="ECO:0007669"/>
    <property type="project" value="TreeGrafter"/>
</dbReference>
<dbReference type="SMART" id="SM00432">
    <property type="entry name" value="MADS"/>
    <property type="match status" value="1"/>
</dbReference>
<evidence type="ECO:0000313" key="9">
    <source>
        <dbReference type="EMBL" id="PUZ40972.1"/>
    </source>
</evidence>
<accession>A0A2T7CCB3</accession>
<dbReference type="PROSITE" id="PS50066">
    <property type="entry name" value="MADS_BOX_2"/>
    <property type="match status" value="1"/>
</dbReference>
<dbReference type="GO" id="GO:0045944">
    <property type="term" value="P:positive regulation of transcription by RNA polymerase II"/>
    <property type="evidence" value="ECO:0007669"/>
    <property type="project" value="InterPro"/>
</dbReference>
<dbReference type="GO" id="GO:0005634">
    <property type="term" value="C:nucleus"/>
    <property type="evidence" value="ECO:0007669"/>
    <property type="project" value="UniProtKB-SubCell"/>
</dbReference>
<evidence type="ECO:0000256" key="7">
    <source>
        <dbReference type="SAM" id="Phobius"/>
    </source>
</evidence>
<dbReference type="GO" id="GO:0000981">
    <property type="term" value="F:DNA-binding transcription factor activity, RNA polymerase II-specific"/>
    <property type="evidence" value="ECO:0007669"/>
    <property type="project" value="TreeGrafter"/>
</dbReference>
<dbReference type="PRINTS" id="PR00404">
    <property type="entry name" value="MADSDOMAIN"/>
</dbReference>
<feature type="domain" description="MADS-box" evidence="8">
    <location>
        <begin position="1"/>
        <end position="61"/>
    </location>
</feature>
<dbReference type="SUPFAM" id="SSF55455">
    <property type="entry name" value="SRF-like"/>
    <property type="match status" value="1"/>
</dbReference>
<dbReference type="InterPro" id="IPR033896">
    <property type="entry name" value="MEF2-like_N"/>
</dbReference>
<keyword evidence="7" id="KW-0812">Transmembrane</keyword>
<evidence type="ECO:0000259" key="8">
    <source>
        <dbReference type="PROSITE" id="PS50066"/>
    </source>
</evidence>
<dbReference type="GO" id="GO:0046983">
    <property type="term" value="F:protein dimerization activity"/>
    <property type="evidence" value="ECO:0007669"/>
    <property type="project" value="InterPro"/>
</dbReference>
<evidence type="ECO:0000256" key="4">
    <source>
        <dbReference type="ARBA" id="ARBA00023163"/>
    </source>
</evidence>
<keyword evidence="2" id="KW-0805">Transcription regulation</keyword>
<name>A0A2T7CCB3_9POAL</name>
<feature type="region of interest" description="Disordered" evidence="6">
    <location>
        <begin position="78"/>
        <end position="103"/>
    </location>
</feature>
<keyword evidence="3" id="KW-0238">DNA-binding</keyword>
<keyword evidence="7" id="KW-0472">Membrane</keyword>
<feature type="transmembrane region" description="Helical" evidence="7">
    <location>
        <begin position="32"/>
        <end position="51"/>
    </location>
</feature>